<dbReference type="Proteomes" id="UP000701853">
    <property type="component" value="Chromosome 9"/>
</dbReference>
<gene>
    <name evidence="2" type="ORF">CXB51_023181</name>
</gene>
<dbReference type="Pfam" id="PF14392">
    <property type="entry name" value="zf-CCHC_4"/>
    <property type="match status" value="1"/>
</dbReference>
<dbReference type="EMBL" id="JAHUZN010000009">
    <property type="protein sequence ID" value="KAG8483361.1"/>
    <property type="molecule type" value="Genomic_DNA"/>
</dbReference>
<keyword evidence="3" id="KW-1185">Reference proteome</keyword>
<sequence length="193" mass="22221">MFNGRCLYVKFKYERLSLFCFYCGRLGHNDSFCEAKMLLRVEIAELGWDLSLHAQSCRALSMNSIWLQEEDDENREGVRKSNWVPRNLIWNADNNGNSGKVIDPVLGFNLEGGSLSLDSQKENIQSELMQTSMEHDLEDGILIKEEGKKRTRGSRDDFSERKDMDCLMVRSRRLMESNQLSSAAAKRQADRAQ</sequence>
<accession>A0A8J5YR51</accession>
<evidence type="ECO:0000313" key="3">
    <source>
        <dbReference type="Proteomes" id="UP000701853"/>
    </source>
</evidence>
<name>A0A8J5YR51_9ROSI</name>
<dbReference type="OrthoDB" id="10448000at2759"/>
<dbReference type="InterPro" id="IPR025836">
    <property type="entry name" value="Zn_knuckle_CX2CX4HX4C"/>
</dbReference>
<proteinExistence type="predicted"/>
<reference evidence="2 3" key="1">
    <citation type="journal article" date="2021" name="bioRxiv">
        <title>The Gossypium anomalum genome as a resource for cotton improvement and evolutionary analysis of hybrid incompatibility.</title>
        <authorList>
            <person name="Grover C.E."/>
            <person name="Yuan D."/>
            <person name="Arick M.A."/>
            <person name="Miller E.R."/>
            <person name="Hu G."/>
            <person name="Peterson D.G."/>
            <person name="Wendel J.F."/>
            <person name="Udall J.A."/>
        </authorList>
    </citation>
    <scope>NUCLEOTIDE SEQUENCE [LARGE SCALE GENOMIC DNA]</scope>
    <source>
        <strain evidence="2">JFW-Udall</strain>
        <tissue evidence="2">Leaf</tissue>
    </source>
</reference>
<evidence type="ECO:0000313" key="2">
    <source>
        <dbReference type="EMBL" id="KAG8483361.1"/>
    </source>
</evidence>
<dbReference type="AlphaFoldDB" id="A0A8J5YR51"/>
<organism evidence="2 3">
    <name type="scientific">Gossypium anomalum</name>
    <dbReference type="NCBI Taxonomy" id="47600"/>
    <lineage>
        <taxon>Eukaryota</taxon>
        <taxon>Viridiplantae</taxon>
        <taxon>Streptophyta</taxon>
        <taxon>Embryophyta</taxon>
        <taxon>Tracheophyta</taxon>
        <taxon>Spermatophyta</taxon>
        <taxon>Magnoliopsida</taxon>
        <taxon>eudicotyledons</taxon>
        <taxon>Gunneridae</taxon>
        <taxon>Pentapetalae</taxon>
        <taxon>rosids</taxon>
        <taxon>malvids</taxon>
        <taxon>Malvales</taxon>
        <taxon>Malvaceae</taxon>
        <taxon>Malvoideae</taxon>
        <taxon>Gossypium</taxon>
    </lineage>
</organism>
<feature type="domain" description="Zinc knuckle CX2CX4HX4C" evidence="1">
    <location>
        <begin position="6"/>
        <end position="34"/>
    </location>
</feature>
<evidence type="ECO:0000259" key="1">
    <source>
        <dbReference type="Pfam" id="PF14392"/>
    </source>
</evidence>
<comment type="caution">
    <text evidence="2">The sequence shown here is derived from an EMBL/GenBank/DDBJ whole genome shotgun (WGS) entry which is preliminary data.</text>
</comment>
<protein>
    <recommendedName>
        <fullName evidence="1">Zinc knuckle CX2CX4HX4C domain-containing protein</fullName>
    </recommendedName>
</protein>